<dbReference type="Proteomes" id="UP000064912">
    <property type="component" value="Chromosome"/>
</dbReference>
<dbReference type="PIRSF" id="PIRSF031982">
    <property type="entry name" value="UCP031982_abhydr"/>
    <property type="match status" value="1"/>
</dbReference>
<name>A0A0D6B8B4_RHOSU</name>
<dbReference type="GO" id="GO:0052689">
    <property type="term" value="F:carboxylic ester hydrolase activity"/>
    <property type="evidence" value="ECO:0007669"/>
    <property type="project" value="UniProtKB-ARBA"/>
</dbReference>
<feature type="transmembrane region" description="Helical" evidence="2">
    <location>
        <begin position="42"/>
        <end position="62"/>
    </location>
</feature>
<dbReference type="EMBL" id="AP014800">
    <property type="protein sequence ID" value="BAQ71342.1"/>
    <property type="molecule type" value="Genomic_DNA"/>
</dbReference>
<sequence>MARAVIDRRALTWKWLASSTAEWHVILPTACRIDAMFRALRLAAFALLAIIGPWGPALAAPYHAGVARSAFTTASGQANAVIWYPTDLPEISWQAGPFEIDATREAPVAEGRFPVVLLSHGHNGGPLSHRELAAQLARAGFIVIAPPHKGDTAGQPPRASQDRILKSRPAQAIAALDAALRDERLAPHADPARIGMIGYSAGGYTGLILAGAKPDFDHAAAYCAKEGRDDTGSCGEARFIGMSEKLATWSAPSEPRLKALVLLDPLAVMFDATGLADVGIPVLLFRPQDDIYMRSAANAVALARDLPRAPQEIVLPGTHFTFVDPCPEDIAGKAAMVCNDPPGIDRPAIHRSLENDVIAFLQETL</sequence>
<keyword evidence="2" id="KW-1133">Transmembrane helix</keyword>
<dbReference type="PANTHER" id="PTHR22946:SF9">
    <property type="entry name" value="POLYKETIDE TRANSFERASE AF380"/>
    <property type="match status" value="1"/>
</dbReference>
<gene>
    <name evidence="4" type="ORF">NHU_04228</name>
</gene>
<dbReference type="Pfam" id="PF01738">
    <property type="entry name" value="DLH"/>
    <property type="match status" value="1"/>
</dbReference>
<evidence type="ECO:0000313" key="5">
    <source>
        <dbReference type="Proteomes" id="UP000064912"/>
    </source>
</evidence>
<evidence type="ECO:0000256" key="1">
    <source>
        <dbReference type="ARBA" id="ARBA00022801"/>
    </source>
</evidence>
<evidence type="ECO:0000313" key="4">
    <source>
        <dbReference type="EMBL" id="BAQ71342.1"/>
    </source>
</evidence>
<reference evidence="4 5" key="1">
    <citation type="submission" date="2015-02" db="EMBL/GenBank/DDBJ databases">
        <title>Genome sequene of Rhodovulum sulfidophilum DSM 2351.</title>
        <authorList>
            <person name="Nagao N."/>
        </authorList>
    </citation>
    <scope>NUCLEOTIDE SEQUENCE [LARGE SCALE GENOMIC DNA]</scope>
    <source>
        <strain evidence="4 5">DSM 2351</strain>
    </source>
</reference>
<dbReference type="InterPro" id="IPR016986">
    <property type="entry name" value="UCP031982_abhydr"/>
</dbReference>
<keyword evidence="2" id="KW-0812">Transmembrane</keyword>
<organism evidence="4 5">
    <name type="scientific">Rhodovulum sulfidophilum</name>
    <name type="common">Rhodobacter sulfidophilus</name>
    <dbReference type="NCBI Taxonomy" id="35806"/>
    <lineage>
        <taxon>Bacteria</taxon>
        <taxon>Pseudomonadati</taxon>
        <taxon>Pseudomonadota</taxon>
        <taxon>Alphaproteobacteria</taxon>
        <taxon>Rhodobacterales</taxon>
        <taxon>Paracoccaceae</taxon>
        <taxon>Rhodovulum</taxon>
    </lineage>
</organism>
<dbReference type="eggNOG" id="COG4188">
    <property type="taxonomic scope" value="Bacteria"/>
</dbReference>
<evidence type="ECO:0000259" key="3">
    <source>
        <dbReference type="Pfam" id="PF01738"/>
    </source>
</evidence>
<proteinExistence type="predicted"/>
<dbReference type="AlphaFoldDB" id="A0A0D6B8B4"/>
<evidence type="ECO:0000256" key="2">
    <source>
        <dbReference type="SAM" id="Phobius"/>
    </source>
</evidence>
<dbReference type="PATRIC" id="fig|35806.4.peg.4326"/>
<dbReference type="Gene3D" id="3.40.50.1820">
    <property type="entry name" value="alpha/beta hydrolase"/>
    <property type="match status" value="1"/>
</dbReference>
<dbReference type="KEGG" id="rsu:NHU_04228"/>
<keyword evidence="2" id="KW-0472">Membrane</keyword>
<protein>
    <submittedName>
        <fullName evidence="4">Dienelactone hydrolase</fullName>
    </submittedName>
</protein>
<dbReference type="InterPro" id="IPR029058">
    <property type="entry name" value="AB_hydrolase_fold"/>
</dbReference>
<dbReference type="PANTHER" id="PTHR22946">
    <property type="entry name" value="DIENELACTONE HYDROLASE DOMAIN-CONTAINING PROTEIN-RELATED"/>
    <property type="match status" value="1"/>
</dbReference>
<dbReference type="SUPFAM" id="SSF53474">
    <property type="entry name" value="alpha/beta-Hydrolases"/>
    <property type="match status" value="1"/>
</dbReference>
<feature type="domain" description="Dienelactone hydrolase" evidence="3">
    <location>
        <begin position="105"/>
        <end position="222"/>
    </location>
</feature>
<dbReference type="InterPro" id="IPR050261">
    <property type="entry name" value="FrsA_esterase"/>
</dbReference>
<dbReference type="InterPro" id="IPR002925">
    <property type="entry name" value="Dienelactn_hydro"/>
</dbReference>
<keyword evidence="1 4" id="KW-0378">Hydrolase</keyword>
<accession>A0A0D6B8B4</accession>